<sequence length="38" mass="4079">MMLVLLSEFINIIPLLGAKSAVFSLMGSSSFHVSIPDL</sequence>
<name>A0A3D9HU19_9BACL</name>
<dbReference type="AlphaFoldDB" id="A0A3D9HU19"/>
<evidence type="ECO:0000313" key="1">
    <source>
        <dbReference type="EMBL" id="RED52957.1"/>
    </source>
</evidence>
<organism evidence="1 2">
    <name type="scientific">Cohnella lupini</name>
    <dbReference type="NCBI Taxonomy" id="1294267"/>
    <lineage>
        <taxon>Bacteria</taxon>
        <taxon>Bacillati</taxon>
        <taxon>Bacillota</taxon>
        <taxon>Bacilli</taxon>
        <taxon>Bacillales</taxon>
        <taxon>Paenibacillaceae</taxon>
        <taxon>Cohnella</taxon>
    </lineage>
</organism>
<proteinExistence type="predicted"/>
<protein>
    <submittedName>
        <fullName evidence="1">Uncharacterized protein</fullName>
    </submittedName>
</protein>
<gene>
    <name evidence="1" type="ORF">DFP95_12813</name>
</gene>
<comment type="caution">
    <text evidence="1">The sequence shown here is derived from an EMBL/GenBank/DDBJ whole genome shotgun (WGS) entry which is preliminary data.</text>
</comment>
<evidence type="ECO:0000313" key="2">
    <source>
        <dbReference type="Proteomes" id="UP000256869"/>
    </source>
</evidence>
<keyword evidence="2" id="KW-1185">Reference proteome</keyword>
<dbReference type="Proteomes" id="UP000256869">
    <property type="component" value="Unassembled WGS sequence"/>
</dbReference>
<accession>A0A3D9HU19</accession>
<dbReference type="EMBL" id="QRDY01000028">
    <property type="protein sequence ID" value="RED52957.1"/>
    <property type="molecule type" value="Genomic_DNA"/>
</dbReference>
<reference evidence="1 2" key="1">
    <citation type="submission" date="2018-07" db="EMBL/GenBank/DDBJ databases">
        <title>Genomic Encyclopedia of Type Strains, Phase III (KMG-III): the genomes of soil and plant-associated and newly described type strains.</title>
        <authorList>
            <person name="Whitman W."/>
        </authorList>
    </citation>
    <scope>NUCLEOTIDE SEQUENCE [LARGE SCALE GENOMIC DNA]</scope>
    <source>
        <strain evidence="1 2">CECT 8236</strain>
    </source>
</reference>